<dbReference type="InterPro" id="IPR002938">
    <property type="entry name" value="FAD-bd"/>
</dbReference>
<accession>A0A1Y5SEQ6</accession>
<dbReference type="NCBIfam" id="NF004834">
    <property type="entry name" value="PRK06185.1-3"/>
    <property type="match status" value="1"/>
</dbReference>
<organism evidence="3 4">
    <name type="scientific">Palleronia marisminoris</name>
    <dbReference type="NCBI Taxonomy" id="315423"/>
    <lineage>
        <taxon>Bacteria</taxon>
        <taxon>Pseudomonadati</taxon>
        <taxon>Pseudomonadota</taxon>
        <taxon>Alphaproteobacteria</taxon>
        <taxon>Rhodobacterales</taxon>
        <taxon>Roseobacteraceae</taxon>
        <taxon>Palleronia</taxon>
    </lineage>
</organism>
<evidence type="ECO:0000313" key="4">
    <source>
        <dbReference type="Proteomes" id="UP000193870"/>
    </source>
</evidence>
<dbReference type="InterPro" id="IPR036188">
    <property type="entry name" value="FAD/NAD-bd_sf"/>
</dbReference>
<dbReference type="InterPro" id="IPR050631">
    <property type="entry name" value="PheA/TfdB_FAD_monoxygenase"/>
</dbReference>
<dbReference type="GO" id="GO:0016491">
    <property type="term" value="F:oxidoreductase activity"/>
    <property type="evidence" value="ECO:0007669"/>
    <property type="project" value="UniProtKB-KW"/>
</dbReference>
<dbReference type="AlphaFoldDB" id="A0A1Y5SEQ6"/>
<dbReference type="GO" id="GO:0071949">
    <property type="term" value="F:FAD binding"/>
    <property type="evidence" value="ECO:0007669"/>
    <property type="project" value="InterPro"/>
</dbReference>
<feature type="domain" description="FAD-binding" evidence="2">
    <location>
        <begin position="7"/>
        <end position="342"/>
    </location>
</feature>
<dbReference type="PANTHER" id="PTHR43476:SF5">
    <property type="entry name" value="FAD-DEPENDENT MONOOXYGENASE"/>
    <property type="match status" value="1"/>
</dbReference>
<sequence>MATEISTQCCIVGGGPAGLTLGYLLARAGLDVVVLEKHADFLRDFRGDTIHPSTMELMHDLGLLTEFLELPHQRIQKLFAQFGPDRVPVADFSRLPLRAPFIAMMPQWDFLSFLAEKGKAHPGFRLIMQAEGCRLLHEAGRVRGVQAEAADGALEIRAPLTVAADGRGSRLRTEAGLNVRDFGAPIDVLWFRLSRSASDTDETQGRFAAGQIFIMLNRGDYWQCAYVVPKGGFEEKKAAGLAAFRAEVAKIAPLGPSRIDELTSWEKVKVLSVQVNRLETWWRPGLLCIGDAAHAMSPVGGVGVNLAVQDAVATANLLVNPLRRGLPSDRELASVQRRRQWPTRAIQWLQILVQDRVLLRALRSKSVFRAPLPLRVMAGVPLLRDVPGRIVGMGLRPEHPNQEFRR</sequence>
<dbReference type="EC" id="1.14.13.-" evidence="3"/>
<name>A0A1Y5SEQ6_9RHOB</name>
<proteinExistence type="predicted"/>
<dbReference type="RefSeq" id="WP_085853653.1">
    <property type="nucleotide sequence ID" value="NZ_FOPF01000004.1"/>
</dbReference>
<protein>
    <submittedName>
        <fullName evidence="3">2-octaprenyl-3-methyl-6-methoxy-1,4-benzoquinol hydroxylase</fullName>
        <ecNumber evidence="3">1.14.13.-</ecNumber>
    </submittedName>
</protein>
<evidence type="ECO:0000256" key="1">
    <source>
        <dbReference type="ARBA" id="ARBA00023002"/>
    </source>
</evidence>
<gene>
    <name evidence="3" type="primary">ubiF_1</name>
    <name evidence="3" type="ORF">PAM7066_01640</name>
</gene>
<dbReference type="STRING" id="315423.SAMN04488020_10417"/>
<dbReference type="PANTHER" id="PTHR43476">
    <property type="entry name" value="3-(3-HYDROXY-PHENYL)PROPIONATE/3-HYDROXYCINNAMIC ACID HYDROXYLASE"/>
    <property type="match status" value="1"/>
</dbReference>
<evidence type="ECO:0000313" key="3">
    <source>
        <dbReference type="EMBL" id="SLN38944.1"/>
    </source>
</evidence>
<evidence type="ECO:0000259" key="2">
    <source>
        <dbReference type="Pfam" id="PF01494"/>
    </source>
</evidence>
<dbReference type="OrthoDB" id="9791689at2"/>
<dbReference type="SUPFAM" id="SSF51905">
    <property type="entry name" value="FAD/NAD(P)-binding domain"/>
    <property type="match status" value="1"/>
</dbReference>
<dbReference type="Gene3D" id="3.50.50.60">
    <property type="entry name" value="FAD/NAD(P)-binding domain"/>
    <property type="match status" value="2"/>
</dbReference>
<dbReference type="Pfam" id="PF01494">
    <property type="entry name" value="FAD_binding_3"/>
    <property type="match status" value="1"/>
</dbReference>
<keyword evidence="1 3" id="KW-0560">Oxidoreductase</keyword>
<keyword evidence="4" id="KW-1185">Reference proteome</keyword>
<reference evidence="3 4" key="1">
    <citation type="submission" date="2017-03" db="EMBL/GenBank/DDBJ databases">
        <authorList>
            <person name="Afonso C.L."/>
            <person name="Miller P.J."/>
            <person name="Scott M.A."/>
            <person name="Spackman E."/>
            <person name="Goraichik I."/>
            <person name="Dimitrov K.M."/>
            <person name="Suarez D.L."/>
            <person name="Swayne D.E."/>
        </authorList>
    </citation>
    <scope>NUCLEOTIDE SEQUENCE [LARGE SCALE GENOMIC DNA]</scope>
    <source>
        <strain evidence="3 4">CECT 7066</strain>
    </source>
</reference>
<dbReference type="EMBL" id="FWFV01000004">
    <property type="protein sequence ID" value="SLN38944.1"/>
    <property type="molecule type" value="Genomic_DNA"/>
</dbReference>
<dbReference type="Proteomes" id="UP000193870">
    <property type="component" value="Unassembled WGS sequence"/>
</dbReference>
<dbReference type="PRINTS" id="PR00420">
    <property type="entry name" value="RNGMNOXGNASE"/>
</dbReference>
<dbReference type="NCBIfam" id="NF004833">
    <property type="entry name" value="PRK06185.1-1"/>
    <property type="match status" value="1"/>
</dbReference>